<gene>
    <name evidence="2" type="ORF">NIES30_02735</name>
</gene>
<keyword evidence="3" id="KW-1185">Reference proteome</keyword>
<keyword evidence="1" id="KW-0472">Membrane</keyword>
<reference evidence="2 3" key="1">
    <citation type="submission" date="2016-11" db="EMBL/GenBank/DDBJ databases">
        <title>Draft Genome Sequences of Nine Cyanobacterial Strains from Diverse Habitats.</title>
        <authorList>
            <person name="Zhu T."/>
            <person name="Hou S."/>
            <person name="Lu X."/>
            <person name="Hess W.R."/>
        </authorList>
    </citation>
    <scope>NUCLEOTIDE SEQUENCE [LARGE SCALE GENOMIC DNA]</scope>
    <source>
        <strain evidence="2 3">NIES-30</strain>
    </source>
</reference>
<dbReference type="Proteomes" id="UP000185557">
    <property type="component" value="Unassembled WGS sequence"/>
</dbReference>
<sequence>MVSGDGDPTKTTQRPLLKGTLRFAGGTALGVMLVALPLSYGSPFSLEPVQIAKASSVILGCGVIAVIWGQSLLNAVMESLGKTGL</sequence>
<feature type="transmembrane region" description="Helical" evidence="1">
    <location>
        <begin position="52"/>
        <end position="73"/>
    </location>
</feature>
<feature type="transmembrane region" description="Helical" evidence="1">
    <location>
        <begin position="21"/>
        <end position="40"/>
    </location>
</feature>
<protein>
    <submittedName>
        <fullName evidence="2">Uncharacterized protein</fullName>
    </submittedName>
</protein>
<evidence type="ECO:0000256" key="1">
    <source>
        <dbReference type="SAM" id="Phobius"/>
    </source>
</evidence>
<dbReference type="OrthoDB" id="9894344at2"/>
<dbReference type="AlphaFoldDB" id="A0A1U7JB87"/>
<name>A0A1U7JB87_9CYAN</name>
<evidence type="ECO:0000313" key="2">
    <source>
        <dbReference type="EMBL" id="OKH51005.1"/>
    </source>
</evidence>
<organism evidence="2 3">
    <name type="scientific">Phormidium tenue NIES-30</name>
    <dbReference type="NCBI Taxonomy" id="549789"/>
    <lineage>
        <taxon>Bacteria</taxon>
        <taxon>Bacillati</taxon>
        <taxon>Cyanobacteriota</taxon>
        <taxon>Cyanophyceae</taxon>
        <taxon>Oscillatoriophycideae</taxon>
        <taxon>Oscillatoriales</taxon>
        <taxon>Oscillatoriaceae</taxon>
        <taxon>Phormidium</taxon>
    </lineage>
</organism>
<dbReference type="EMBL" id="MRCG01000001">
    <property type="protein sequence ID" value="OKH51005.1"/>
    <property type="molecule type" value="Genomic_DNA"/>
</dbReference>
<evidence type="ECO:0000313" key="3">
    <source>
        <dbReference type="Proteomes" id="UP000185557"/>
    </source>
</evidence>
<comment type="caution">
    <text evidence="2">The sequence shown here is derived from an EMBL/GenBank/DDBJ whole genome shotgun (WGS) entry which is preliminary data.</text>
</comment>
<dbReference type="RefSeq" id="WP_073606818.1">
    <property type="nucleotide sequence ID" value="NZ_MRCG01000001.1"/>
</dbReference>
<dbReference type="STRING" id="549789.NIES30_02735"/>
<keyword evidence="1" id="KW-1133">Transmembrane helix</keyword>
<keyword evidence="1" id="KW-0812">Transmembrane</keyword>
<proteinExistence type="predicted"/>
<accession>A0A1U7JB87</accession>